<accession>A0A2Z6NS10</accession>
<evidence type="ECO:0000313" key="2">
    <source>
        <dbReference type="Proteomes" id="UP000242715"/>
    </source>
</evidence>
<evidence type="ECO:0000313" key="1">
    <source>
        <dbReference type="EMBL" id="GAU32757.1"/>
    </source>
</evidence>
<dbReference type="AlphaFoldDB" id="A0A2Z6NS10"/>
<sequence>MLWSACLGSDNGRQLIDQVKSIALSAEGKSYETKQYIKGLKAADAILKKKSTSTIDADDDQLIHPIGDEELYYSH</sequence>
<reference evidence="2" key="1">
    <citation type="journal article" date="2017" name="Front. Plant Sci.">
        <title>Climate Clever Clovers: New Paradigm to Reduce the Environmental Footprint of Ruminants by Breeding Low Methanogenic Forages Utilizing Haplotype Variation.</title>
        <authorList>
            <person name="Kaur P."/>
            <person name="Appels R."/>
            <person name="Bayer P.E."/>
            <person name="Keeble-Gagnere G."/>
            <person name="Wang J."/>
            <person name="Hirakawa H."/>
            <person name="Shirasawa K."/>
            <person name="Vercoe P."/>
            <person name="Stefanova K."/>
            <person name="Durmic Z."/>
            <person name="Nichols P."/>
            <person name="Revell C."/>
            <person name="Isobe S.N."/>
            <person name="Edwards D."/>
            <person name="Erskine W."/>
        </authorList>
    </citation>
    <scope>NUCLEOTIDE SEQUENCE [LARGE SCALE GENOMIC DNA]</scope>
    <source>
        <strain evidence="2">cv. Daliak</strain>
    </source>
</reference>
<organism evidence="1 2">
    <name type="scientific">Trifolium subterraneum</name>
    <name type="common">Subterranean clover</name>
    <dbReference type="NCBI Taxonomy" id="3900"/>
    <lineage>
        <taxon>Eukaryota</taxon>
        <taxon>Viridiplantae</taxon>
        <taxon>Streptophyta</taxon>
        <taxon>Embryophyta</taxon>
        <taxon>Tracheophyta</taxon>
        <taxon>Spermatophyta</taxon>
        <taxon>Magnoliopsida</taxon>
        <taxon>eudicotyledons</taxon>
        <taxon>Gunneridae</taxon>
        <taxon>Pentapetalae</taxon>
        <taxon>rosids</taxon>
        <taxon>fabids</taxon>
        <taxon>Fabales</taxon>
        <taxon>Fabaceae</taxon>
        <taxon>Papilionoideae</taxon>
        <taxon>50 kb inversion clade</taxon>
        <taxon>NPAAA clade</taxon>
        <taxon>Hologalegina</taxon>
        <taxon>IRL clade</taxon>
        <taxon>Trifolieae</taxon>
        <taxon>Trifolium</taxon>
    </lineage>
</organism>
<proteinExistence type="predicted"/>
<dbReference type="Proteomes" id="UP000242715">
    <property type="component" value="Unassembled WGS sequence"/>
</dbReference>
<name>A0A2Z6NS10_TRISU</name>
<gene>
    <name evidence="1" type="ORF">TSUD_323250</name>
</gene>
<keyword evidence="2" id="KW-1185">Reference proteome</keyword>
<dbReference type="EMBL" id="DF973504">
    <property type="protein sequence ID" value="GAU32757.1"/>
    <property type="molecule type" value="Genomic_DNA"/>
</dbReference>
<protein>
    <submittedName>
        <fullName evidence="1">Uncharacterized protein</fullName>
    </submittedName>
</protein>